<keyword evidence="7" id="KW-0472">Membrane</keyword>
<keyword evidence="7" id="KW-1133">Transmembrane helix</keyword>
<dbReference type="PANTHER" id="PTHR43369">
    <property type="entry name" value="PHOSPHORIBOSYLGLYCINAMIDE FORMYLTRANSFERASE"/>
    <property type="match status" value="1"/>
</dbReference>
<keyword evidence="2 6" id="KW-0808">Transferase</keyword>
<dbReference type="PANTHER" id="PTHR43369:SF2">
    <property type="entry name" value="PHOSPHORIBOSYLGLYCINAMIDE FORMYLTRANSFERASE"/>
    <property type="match status" value="1"/>
</dbReference>
<comment type="catalytic activity">
    <reaction evidence="5 6">
        <text>N(1)-(5-phospho-beta-D-ribosyl)glycinamide + (6R)-10-formyltetrahydrofolate = N(2)-formyl-N(1)-(5-phospho-beta-D-ribosyl)glycinamide + (6S)-5,6,7,8-tetrahydrofolate + H(+)</text>
        <dbReference type="Rhea" id="RHEA:15053"/>
        <dbReference type="ChEBI" id="CHEBI:15378"/>
        <dbReference type="ChEBI" id="CHEBI:57453"/>
        <dbReference type="ChEBI" id="CHEBI:143788"/>
        <dbReference type="ChEBI" id="CHEBI:147286"/>
        <dbReference type="ChEBI" id="CHEBI:195366"/>
        <dbReference type="EC" id="2.1.2.2"/>
    </reaction>
</comment>
<comment type="function">
    <text evidence="6">Catalyzes the transfer of a formyl group from 10-formyltetrahydrofolate to 5-phospho-ribosyl-glycinamide (GAR), producing 5-phospho-ribosyl-N-formylglycinamide (FGAR) and tetrahydrofolate.</text>
</comment>
<keyword evidence="11" id="KW-1185">Reference proteome</keyword>
<dbReference type="RefSeq" id="WP_237868099.1">
    <property type="nucleotide sequence ID" value="NZ_JAKLTR010000001.1"/>
</dbReference>
<evidence type="ECO:0000256" key="3">
    <source>
        <dbReference type="ARBA" id="ARBA00022755"/>
    </source>
</evidence>
<organism evidence="10 11">
    <name type="scientific">Terrimonas ginsenosidimutans</name>
    <dbReference type="NCBI Taxonomy" id="2908004"/>
    <lineage>
        <taxon>Bacteria</taxon>
        <taxon>Pseudomonadati</taxon>
        <taxon>Bacteroidota</taxon>
        <taxon>Chitinophagia</taxon>
        <taxon>Chitinophagales</taxon>
        <taxon>Chitinophagaceae</taxon>
        <taxon>Terrimonas</taxon>
    </lineage>
</organism>
<accession>A0ABS9KKN5</accession>
<keyword evidence="3 6" id="KW-0658">Purine biosynthesis</keyword>
<feature type="domain" description="Formyl transferase N-terminal" evidence="8">
    <location>
        <begin position="106"/>
        <end position="286"/>
    </location>
</feature>
<dbReference type="PROSITE" id="PS00373">
    <property type="entry name" value="GART"/>
    <property type="match status" value="1"/>
</dbReference>
<protein>
    <recommendedName>
        <fullName evidence="6">Phosphoribosylglycinamide formyltransferase</fullName>
        <ecNumber evidence="6">2.1.2.2</ecNumber>
    </recommendedName>
    <alternativeName>
        <fullName evidence="6">5'-phosphoribosylglycinamide transformylase</fullName>
    </alternativeName>
    <alternativeName>
        <fullName evidence="6">GAR transformylase</fullName>
        <shortName evidence="6">GART</shortName>
    </alternativeName>
</protein>
<dbReference type="InterPro" id="IPR036477">
    <property type="entry name" value="Formyl_transf_N_sf"/>
</dbReference>
<dbReference type="CDD" id="cd08645">
    <property type="entry name" value="FMT_core_GART"/>
    <property type="match status" value="1"/>
</dbReference>
<comment type="similarity">
    <text evidence="4 6">Belongs to the GART family.</text>
</comment>
<feature type="domain" description="DUF6787" evidence="9">
    <location>
        <begin position="18"/>
        <end position="91"/>
    </location>
</feature>
<feature type="active site" description="Proton donor" evidence="6">
    <location>
        <position position="208"/>
    </location>
</feature>
<feature type="binding site" evidence="6">
    <location>
        <position position="206"/>
    </location>
    <ligand>
        <name>(6R)-10-formyltetrahydrofolate</name>
        <dbReference type="ChEBI" id="CHEBI:195366"/>
    </ligand>
</feature>
<proteinExistence type="inferred from homology"/>
<evidence type="ECO:0000313" key="11">
    <source>
        <dbReference type="Proteomes" id="UP001165367"/>
    </source>
</evidence>
<comment type="pathway">
    <text evidence="1 6">Purine metabolism; IMP biosynthesis via de novo pathway; N(2)-formyl-N(1)-(5-phospho-D-ribosyl)glycinamide from N(1)-(5-phospho-D-ribosyl)glycinamide (10-formyl THF route): step 1/1.</text>
</comment>
<evidence type="ECO:0000259" key="8">
    <source>
        <dbReference type="Pfam" id="PF00551"/>
    </source>
</evidence>
<dbReference type="HAMAP" id="MF_01930">
    <property type="entry name" value="PurN"/>
    <property type="match status" value="1"/>
</dbReference>
<evidence type="ECO:0000256" key="1">
    <source>
        <dbReference type="ARBA" id="ARBA00005054"/>
    </source>
</evidence>
<feature type="transmembrane region" description="Helical" evidence="7">
    <location>
        <begin position="12"/>
        <end position="34"/>
    </location>
</feature>
<dbReference type="NCBIfam" id="TIGR00639">
    <property type="entry name" value="PurN"/>
    <property type="match status" value="1"/>
</dbReference>
<evidence type="ECO:0000256" key="7">
    <source>
        <dbReference type="SAM" id="Phobius"/>
    </source>
</evidence>
<comment type="caution">
    <text evidence="10">The sequence shown here is derived from an EMBL/GenBank/DDBJ whole genome shotgun (WGS) entry which is preliminary data.</text>
</comment>
<dbReference type="InterPro" id="IPR001555">
    <property type="entry name" value="GART_AS"/>
</dbReference>
<evidence type="ECO:0000256" key="5">
    <source>
        <dbReference type="ARBA" id="ARBA00047664"/>
    </source>
</evidence>
<dbReference type="InterPro" id="IPR046714">
    <property type="entry name" value="DUF6787"/>
</dbReference>
<feature type="binding site" evidence="6">
    <location>
        <begin position="116"/>
        <end position="118"/>
    </location>
    <ligand>
        <name>N(1)-(5-phospho-beta-D-ribosyl)glycinamide</name>
        <dbReference type="ChEBI" id="CHEBI:143788"/>
    </ligand>
</feature>
<dbReference type="Gene3D" id="3.40.50.170">
    <property type="entry name" value="Formyl transferase, N-terminal domain"/>
    <property type="match status" value="1"/>
</dbReference>
<dbReference type="EC" id="2.1.2.2" evidence="6"/>
<evidence type="ECO:0000256" key="6">
    <source>
        <dbReference type="HAMAP-Rule" id="MF_01930"/>
    </source>
</evidence>
<comment type="caution">
    <text evidence="6">Lacks conserved residue(s) required for the propagation of feature annotation.</text>
</comment>
<reference evidence="10" key="1">
    <citation type="submission" date="2022-01" db="EMBL/GenBank/DDBJ databases">
        <authorList>
            <person name="Jo J.-H."/>
            <person name="Im W.-T."/>
        </authorList>
    </citation>
    <scope>NUCLEOTIDE SEQUENCE</scope>
    <source>
        <strain evidence="10">NA20</strain>
    </source>
</reference>
<keyword evidence="7" id="KW-0812">Transmembrane</keyword>
<name>A0ABS9KKN5_9BACT</name>
<feature type="transmembrane region" description="Helical" evidence="7">
    <location>
        <begin position="46"/>
        <end position="70"/>
    </location>
</feature>
<dbReference type="Pfam" id="PF20584">
    <property type="entry name" value="DUF6787"/>
    <property type="match status" value="1"/>
</dbReference>
<gene>
    <name evidence="6 10" type="primary">purN</name>
    <name evidence="10" type="ORF">LZZ85_01225</name>
</gene>
<evidence type="ECO:0000256" key="2">
    <source>
        <dbReference type="ARBA" id="ARBA00022679"/>
    </source>
</evidence>
<dbReference type="InterPro" id="IPR002376">
    <property type="entry name" value="Formyl_transf_N"/>
</dbReference>
<dbReference type="EMBL" id="JAKLTR010000001">
    <property type="protein sequence ID" value="MCG2612872.1"/>
    <property type="molecule type" value="Genomic_DNA"/>
</dbReference>
<dbReference type="GO" id="GO:0004644">
    <property type="term" value="F:phosphoribosylglycinamide formyltransferase activity"/>
    <property type="evidence" value="ECO:0007669"/>
    <property type="project" value="UniProtKB-EC"/>
</dbReference>
<dbReference type="Proteomes" id="UP001165367">
    <property type="component" value="Unassembled WGS sequence"/>
</dbReference>
<feature type="site" description="Raises pKa of active site His" evidence="6">
    <location>
        <position position="249"/>
    </location>
</feature>
<sequence length="296" mass="32532">MFNRLQQKWKVSAAQVGLILCTFAIGGSLTGYTGRKLMNLFDISPQWLWVVVYVVIVTIIWPLAVLLISIPFGQFRFFTKYLAKMGQRLGLGKPQPTIDNQNSKVKKIAIFASGAGSNAQKIIDHFKGNKEVEVAVIACNKPGAGVLNIAEKEGIPVLMIEKEPFFRGDAYVPVLKEKKIDLIVLAGFLWKIPDALISAFPRQIINIHPALLPKYGGKGMYGQFVHAAVVAAGEKESGITIHFVDEHYDHGDIIFQATCEVTSADTAETVAAKVHALEHQHFPRVVEEVLGRPASS</sequence>
<dbReference type="InterPro" id="IPR004607">
    <property type="entry name" value="GART"/>
</dbReference>
<dbReference type="Pfam" id="PF00551">
    <property type="entry name" value="Formyl_trans_N"/>
    <property type="match status" value="1"/>
</dbReference>
<evidence type="ECO:0000259" key="9">
    <source>
        <dbReference type="Pfam" id="PF20584"/>
    </source>
</evidence>
<dbReference type="SUPFAM" id="SSF53328">
    <property type="entry name" value="Formyltransferase"/>
    <property type="match status" value="1"/>
</dbReference>
<evidence type="ECO:0000256" key="4">
    <source>
        <dbReference type="ARBA" id="ARBA00038440"/>
    </source>
</evidence>
<evidence type="ECO:0000313" key="10">
    <source>
        <dbReference type="EMBL" id="MCG2612872.1"/>
    </source>
</evidence>